<dbReference type="InterPro" id="IPR011684">
    <property type="entry name" value="NAB"/>
</dbReference>
<reference evidence="6" key="1">
    <citation type="submission" date="2021-01" db="EMBL/GenBank/DDBJ databases">
        <title>Adiantum capillus-veneris genome.</title>
        <authorList>
            <person name="Fang Y."/>
            <person name="Liao Q."/>
        </authorList>
    </citation>
    <scope>NUCLEOTIDE SEQUENCE</scope>
    <source>
        <strain evidence="6">H3</strain>
        <tissue evidence="6">Leaf</tissue>
    </source>
</reference>
<name>A0A9D4U8N7_ADICA</name>
<dbReference type="PANTHER" id="PTHR32258:SF28">
    <property type="entry name" value="PROTEIN NETWORKED 3A-RELATED"/>
    <property type="match status" value="1"/>
</dbReference>
<accession>A0A9D4U8N7</accession>
<dbReference type="InterPro" id="IPR051861">
    <property type="entry name" value="NET_actin-binding_domain"/>
</dbReference>
<dbReference type="PROSITE" id="PS51774">
    <property type="entry name" value="NAB"/>
    <property type="match status" value="1"/>
</dbReference>
<feature type="domain" description="NAB" evidence="5">
    <location>
        <begin position="10"/>
        <end position="90"/>
    </location>
</feature>
<evidence type="ECO:0000313" key="7">
    <source>
        <dbReference type="EMBL" id="KAI5062765.1"/>
    </source>
</evidence>
<evidence type="ECO:0000256" key="3">
    <source>
        <dbReference type="SAM" id="Coils"/>
    </source>
</evidence>
<dbReference type="Pfam" id="PF07765">
    <property type="entry name" value="KIP1"/>
    <property type="match status" value="1"/>
</dbReference>
<evidence type="ECO:0000256" key="4">
    <source>
        <dbReference type="SAM" id="MobiDB-lite"/>
    </source>
</evidence>
<organism evidence="6 8">
    <name type="scientific">Adiantum capillus-veneris</name>
    <name type="common">Maidenhair fern</name>
    <dbReference type="NCBI Taxonomy" id="13818"/>
    <lineage>
        <taxon>Eukaryota</taxon>
        <taxon>Viridiplantae</taxon>
        <taxon>Streptophyta</taxon>
        <taxon>Embryophyta</taxon>
        <taxon>Tracheophyta</taxon>
        <taxon>Polypodiopsida</taxon>
        <taxon>Polypodiidae</taxon>
        <taxon>Polypodiales</taxon>
        <taxon>Pteridineae</taxon>
        <taxon>Pteridaceae</taxon>
        <taxon>Vittarioideae</taxon>
        <taxon>Adiantum</taxon>
    </lineage>
</organism>
<dbReference type="AlphaFoldDB" id="A0A9D4U8N7"/>
<protein>
    <recommendedName>
        <fullName evidence="5">NAB domain-containing protein</fullName>
    </recommendedName>
</protein>
<evidence type="ECO:0000259" key="5">
    <source>
        <dbReference type="PROSITE" id="PS51774"/>
    </source>
</evidence>
<evidence type="ECO:0000313" key="6">
    <source>
        <dbReference type="EMBL" id="KAI5062401.1"/>
    </source>
</evidence>
<feature type="compositionally biased region" description="Acidic residues" evidence="4">
    <location>
        <begin position="303"/>
        <end position="315"/>
    </location>
</feature>
<sequence length="445" mass="50537">MLKLERSPSHSWWWDSHNSPKHSKWLQSNLQDLDDKVKEMLRLIEEDADSFAQRAEMYYQKRPELVNLVEEFYRAYRSLAERYDHLTGEIRQNIPRALQVQYGLSCDSPRSTGANGVRHHYSPLRRSNQLFETLLKKACQIDEPAKEAGNNSTQALCDQSTKDLDNTEQHGCTDVSVESHPNSSDEGGLSSSSSDSEVDNLTPLNRLRAEINELEEMNKALAESHEKTLELNTALESKVKDLEESFKAKEEEVKEMNCKLLELNAELVCLSAVSSQQHEESHINESYAPQKELEIEILPSLEDGSDSSAGEEDTRDELFKSSPLNTCEHACDFSVESAHEERTVLVSSLQDEVGILREENRKQELIIFDREEEKREVIRQLSVSLEMVKSENHRLEAVIGLLKKRLQGHNATAAACGVSHSPFAAWRQLFSVGFKVRQPFVAVAL</sequence>
<keyword evidence="1 3" id="KW-0175">Coiled coil</keyword>
<evidence type="ECO:0000256" key="2">
    <source>
        <dbReference type="ARBA" id="ARBA00038006"/>
    </source>
</evidence>
<dbReference type="OrthoDB" id="2019833at2759"/>
<evidence type="ECO:0000256" key="1">
    <source>
        <dbReference type="ARBA" id="ARBA00023054"/>
    </source>
</evidence>
<proteinExistence type="inferred from homology"/>
<dbReference type="GO" id="GO:0003779">
    <property type="term" value="F:actin binding"/>
    <property type="evidence" value="ECO:0007669"/>
    <property type="project" value="InterPro"/>
</dbReference>
<comment type="similarity">
    <text evidence="2">Belongs to the NET family.</text>
</comment>
<evidence type="ECO:0000313" key="8">
    <source>
        <dbReference type="Proteomes" id="UP000886520"/>
    </source>
</evidence>
<keyword evidence="8" id="KW-1185">Reference proteome</keyword>
<feature type="region of interest" description="Disordered" evidence="4">
    <location>
        <begin position="164"/>
        <end position="201"/>
    </location>
</feature>
<feature type="coiled-coil region" evidence="3">
    <location>
        <begin position="204"/>
        <end position="266"/>
    </location>
</feature>
<dbReference type="PANTHER" id="PTHR32258">
    <property type="entry name" value="PROTEIN NETWORKED 4A"/>
    <property type="match status" value="1"/>
</dbReference>
<dbReference type="EMBL" id="JABFUD020000022">
    <property type="protein sequence ID" value="KAI5062765.1"/>
    <property type="molecule type" value="Genomic_DNA"/>
</dbReference>
<dbReference type="Proteomes" id="UP000886520">
    <property type="component" value="Chromosome 22"/>
</dbReference>
<feature type="region of interest" description="Disordered" evidence="4">
    <location>
        <begin position="301"/>
        <end position="321"/>
    </location>
</feature>
<feature type="compositionally biased region" description="Low complexity" evidence="4">
    <location>
        <begin position="184"/>
        <end position="195"/>
    </location>
</feature>
<comment type="caution">
    <text evidence="6">The sequence shown here is derived from an EMBL/GenBank/DDBJ whole genome shotgun (WGS) entry which is preliminary data.</text>
</comment>
<dbReference type="EMBL" id="JABFUD020000022">
    <property type="protein sequence ID" value="KAI5062401.1"/>
    <property type="molecule type" value="Genomic_DNA"/>
</dbReference>
<gene>
    <name evidence="6" type="ORF">GOP47_0022940</name>
    <name evidence="7" type="ORF">GOP47_0023304</name>
</gene>